<dbReference type="Pfam" id="PF13417">
    <property type="entry name" value="GST_N_3"/>
    <property type="match status" value="1"/>
</dbReference>
<reference evidence="3" key="1">
    <citation type="submission" date="2021-11" db="EMBL/GenBank/DDBJ databases">
        <title>Cultivation dependent microbiological survey of springs from the worlds oldest radium mine currently devoted to the extraction of radon-saturated water.</title>
        <authorList>
            <person name="Kapinusova G."/>
            <person name="Smrhova T."/>
            <person name="Strejcek M."/>
            <person name="Suman J."/>
            <person name="Jani K."/>
            <person name="Pajer P."/>
            <person name="Uhlik O."/>
        </authorList>
    </citation>
    <scope>NUCLEOTIDE SEQUENCE [LARGE SCALE GENOMIC DNA]</scope>
    <source>
        <strain evidence="3">J379</strain>
    </source>
</reference>
<dbReference type="RefSeq" id="WP_353863062.1">
    <property type="nucleotide sequence ID" value="NZ_CP088295.1"/>
</dbReference>
<accession>A0ABY5PCZ1</accession>
<evidence type="ECO:0000313" key="3">
    <source>
        <dbReference type="Proteomes" id="UP001058860"/>
    </source>
</evidence>
<keyword evidence="3" id="KW-1185">Reference proteome</keyword>
<dbReference type="CDD" id="cd00299">
    <property type="entry name" value="GST_C_family"/>
    <property type="match status" value="1"/>
</dbReference>
<dbReference type="EMBL" id="CP088295">
    <property type="protein sequence ID" value="UUY02536.1"/>
    <property type="molecule type" value="Genomic_DNA"/>
</dbReference>
<sequence>MAQPELVLHVLPPSHPCATVEAALRVKGLEFERVELPIGFHQEPMAEIYGEGNTTVPGLLIDGEPVHGSNPIMERLDALAPEPSLFPADKADRVTEAARWGDGQLQDLGRRIPWGALYFRPEAMGTMAPGGGPLDPAGTDYAMKFVRASWKYHNLTAVQLAEDLQALPGLLDEVDALIAEGILGGDEPNAADLQIGATLAVLRIVGDVRPLIDARPCAELATRWFGERPGDVPAGAFPEGWVPQA</sequence>
<dbReference type="InterPro" id="IPR004045">
    <property type="entry name" value="Glutathione_S-Trfase_N"/>
</dbReference>
<dbReference type="InterPro" id="IPR036249">
    <property type="entry name" value="Thioredoxin-like_sf"/>
</dbReference>
<dbReference type="PROSITE" id="PS50404">
    <property type="entry name" value="GST_NTER"/>
    <property type="match status" value="1"/>
</dbReference>
<organism evidence="2 3">
    <name type="scientific">Svornostia abyssi</name>
    <dbReference type="NCBI Taxonomy" id="2898438"/>
    <lineage>
        <taxon>Bacteria</taxon>
        <taxon>Bacillati</taxon>
        <taxon>Actinomycetota</taxon>
        <taxon>Thermoleophilia</taxon>
        <taxon>Solirubrobacterales</taxon>
        <taxon>Baekduiaceae</taxon>
        <taxon>Svornostia</taxon>
    </lineage>
</organism>
<dbReference type="PROSITE" id="PS51354">
    <property type="entry name" value="GLUTAREDOXIN_2"/>
    <property type="match status" value="1"/>
</dbReference>
<evidence type="ECO:0000313" key="2">
    <source>
        <dbReference type="EMBL" id="UUY02536.1"/>
    </source>
</evidence>
<dbReference type="Gene3D" id="3.40.30.10">
    <property type="entry name" value="Glutaredoxin"/>
    <property type="match status" value="1"/>
</dbReference>
<dbReference type="SUPFAM" id="SSF52833">
    <property type="entry name" value="Thioredoxin-like"/>
    <property type="match status" value="1"/>
</dbReference>
<gene>
    <name evidence="2" type="ORF">LRS13_17805</name>
</gene>
<name>A0ABY5PCZ1_9ACTN</name>
<dbReference type="CDD" id="cd00570">
    <property type="entry name" value="GST_N_family"/>
    <property type="match status" value="1"/>
</dbReference>
<feature type="domain" description="GST N-terminal" evidence="1">
    <location>
        <begin position="4"/>
        <end position="84"/>
    </location>
</feature>
<proteinExistence type="predicted"/>
<protein>
    <submittedName>
        <fullName evidence="2">Glutathione S-transferase</fullName>
    </submittedName>
</protein>
<evidence type="ECO:0000259" key="1">
    <source>
        <dbReference type="PROSITE" id="PS50404"/>
    </source>
</evidence>
<dbReference type="Proteomes" id="UP001058860">
    <property type="component" value="Chromosome"/>
</dbReference>